<comment type="similarity">
    <text evidence="1">Belongs to the low molecular weight phosphotyrosine protein phosphatase family.</text>
</comment>
<evidence type="ECO:0000256" key="5">
    <source>
        <dbReference type="ARBA" id="ARBA00051722"/>
    </source>
</evidence>
<evidence type="ECO:0000256" key="1">
    <source>
        <dbReference type="ARBA" id="ARBA00011063"/>
    </source>
</evidence>
<dbReference type="Proteomes" id="UP001238179">
    <property type="component" value="Chromosome"/>
</dbReference>
<dbReference type="PANTHER" id="PTHR11717:SF31">
    <property type="entry name" value="LOW MOLECULAR WEIGHT PROTEIN-TYROSINE-PHOSPHATASE ETP-RELATED"/>
    <property type="match status" value="1"/>
</dbReference>
<reference evidence="9" key="1">
    <citation type="journal article" date="2023" name="Int. J. Syst. Evol. Microbiol.">
        <title>Mesoterricola silvestris gen. nov., sp. nov., Mesoterricola sediminis sp. nov., Geothrix oryzae sp. nov., Geothrix edaphica sp. nov., Geothrix rubra sp. nov., and Geothrix limicola sp. nov., six novel members of Acidobacteriota isolated from soils.</title>
        <authorList>
            <person name="Itoh H."/>
            <person name="Sugisawa Y."/>
            <person name="Mise K."/>
            <person name="Xu Z."/>
            <person name="Kuniyasu M."/>
            <person name="Ushijima N."/>
            <person name="Kawano K."/>
            <person name="Kobayashi E."/>
            <person name="Shiratori Y."/>
            <person name="Masuda Y."/>
            <person name="Senoo K."/>
        </authorList>
    </citation>
    <scope>NUCLEOTIDE SEQUENCE [LARGE SCALE GENOMIC DNA]</scope>
    <source>
        <strain evidence="9">W79</strain>
    </source>
</reference>
<keyword evidence="4" id="KW-0904">Protein phosphatase</keyword>
<dbReference type="EMBL" id="AP027080">
    <property type="protein sequence ID" value="BDU71783.1"/>
    <property type="molecule type" value="Genomic_DNA"/>
</dbReference>
<feature type="active site" description="Proton donor" evidence="6">
    <location>
        <position position="101"/>
    </location>
</feature>
<keyword evidence="9" id="KW-1185">Reference proteome</keyword>
<evidence type="ECO:0000313" key="8">
    <source>
        <dbReference type="EMBL" id="BDU71783.1"/>
    </source>
</evidence>
<evidence type="ECO:0000256" key="2">
    <source>
        <dbReference type="ARBA" id="ARBA00013064"/>
    </source>
</evidence>
<gene>
    <name evidence="8" type="ORF">METEAL_09570</name>
</gene>
<evidence type="ECO:0000259" key="7">
    <source>
        <dbReference type="SMART" id="SM00226"/>
    </source>
</evidence>
<organism evidence="8 9">
    <name type="scientific">Mesoterricola silvestris</name>
    <dbReference type="NCBI Taxonomy" id="2927979"/>
    <lineage>
        <taxon>Bacteria</taxon>
        <taxon>Pseudomonadati</taxon>
        <taxon>Acidobacteriota</taxon>
        <taxon>Holophagae</taxon>
        <taxon>Holophagales</taxon>
        <taxon>Holophagaceae</taxon>
        <taxon>Mesoterricola</taxon>
    </lineage>
</organism>
<dbReference type="SMART" id="SM00226">
    <property type="entry name" value="LMWPc"/>
    <property type="match status" value="1"/>
</dbReference>
<dbReference type="InterPro" id="IPR017867">
    <property type="entry name" value="Tyr_phospatase_low_mol_wt"/>
</dbReference>
<accession>A0AA48KAS2</accession>
<comment type="catalytic activity">
    <reaction evidence="5">
        <text>O-phospho-L-tyrosyl-[protein] + H2O = L-tyrosyl-[protein] + phosphate</text>
        <dbReference type="Rhea" id="RHEA:10684"/>
        <dbReference type="Rhea" id="RHEA-COMP:10136"/>
        <dbReference type="Rhea" id="RHEA-COMP:20101"/>
        <dbReference type="ChEBI" id="CHEBI:15377"/>
        <dbReference type="ChEBI" id="CHEBI:43474"/>
        <dbReference type="ChEBI" id="CHEBI:46858"/>
        <dbReference type="ChEBI" id="CHEBI:61978"/>
        <dbReference type="EC" id="3.1.3.48"/>
    </reaction>
</comment>
<dbReference type="InterPro" id="IPR050438">
    <property type="entry name" value="LMW_PTPase"/>
</dbReference>
<evidence type="ECO:0000313" key="9">
    <source>
        <dbReference type="Proteomes" id="UP001238179"/>
    </source>
</evidence>
<dbReference type="PRINTS" id="PR00719">
    <property type="entry name" value="LMWPTPASE"/>
</dbReference>
<name>A0AA48KAS2_9BACT</name>
<dbReference type="PANTHER" id="PTHR11717">
    <property type="entry name" value="LOW MOLECULAR WEIGHT PROTEIN TYROSINE PHOSPHATASE"/>
    <property type="match status" value="1"/>
</dbReference>
<dbReference type="InterPro" id="IPR036196">
    <property type="entry name" value="Ptyr_pPase_sf"/>
</dbReference>
<dbReference type="EC" id="3.1.3.48" evidence="2"/>
<sequence>MAEALLRSGAGPGVEVGSAGLSALEGLPADGDAQRLMAERGLDLSAHRGRQFTPALAMAADLILVMDERQKRDCEKKAPRVRGRVFLLGHWQPPESREIPDPYRRGPEAFRRALDQIQLSVGDWLPRVNAEQRSL</sequence>
<feature type="domain" description="Phosphotyrosine protein phosphatase I" evidence="7">
    <location>
        <begin position="1"/>
        <end position="127"/>
    </location>
</feature>
<evidence type="ECO:0000256" key="6">
    <source>
        <dbReference type="PIRSR" id="PIRSR617867-1"/>
    </source>
</evidence>
<dbReference type="SUPFAM" id="SSF52788">
    <property type="entry name" value="Phosphotyrosine protein phosphatases I"/>
    <property type="match status" value="1"/>
</dbReference>
<dbReference type="Gene3D" id="3.40.50.2300">
    <property type="match status" value="1"/>
</dbReference>
<keyword evidence="3" id="KW-0378">Hydrolase</keyword>
<dbReference type="InterPro" id="IPR023485">
    <property type="entry name" value="Ptyr_pPase"/>
</dbReference>
<evidence type="ECO:0000256" key="3">
    <source>
        <dbReference type="ARBA" id="ARBA00022801"/>
    </source>
</evidence>
<dbReference type="KEGG" id="msil:METEAL_09570"/>
<dbReference type="CDD" id="cd16343">
    <property type="entry name" value="LMWPTP"/>
    <property type="match status" value="1"/>
</dbReference>
<dbReference type="Pfam" id="PF01451">
    <property type="entry name" value="LMWPc"/>
    <property type="match status" value="1"/>
</dbReference>
<dbReference type="AlphaFoldDB" id="A0AA48KAS2"/>
<protein>
    <recommendedName>
        <fullName evidence="2">protein-tyrosine-phosphatase</fullName>
        <ecNumber evidence="2">3.1.3.48</ecNumber>
    </recommendedName>
</protein>
<proteinExistence type="inferred from homology"/>
<evidence type="ECO:0000256" key="4">
    <source>
        <dbReference type="ARBA" id="ARBA00022912"/>
    </source>
</evidence>
<dbReference type="GO" id="GO:0004725">
    <property type="term" value="F:protein tyrosine phosphatase activity"/>
    <property type="evidence" value="ECO:0007669"/>
    <property type="project" value="UniProtKB-EC"/>
</dbReference>